<dbReference type="InterPro" id="IPR031304">
    <property type="entry name" value="SLT_2"/>
</dbReference>
<keyword evidence="4" id="KW-1185">Reference proteome</keyword>
<dbReference type="Gene3D" id="1.10.530.10">
    <property type="match status" value="1"/>
</dbReference>
<organism evidence="3 4">
    <name type="scientific">Sphingomonas glacialis</name>
    <dbReference type="NCBI Taxonomy" id="658225"/>
    <lineage>
        <taxon>Bacteria</taxon>
        <taxon>Pseudomonadati</taxon>
        <taxon>Pseudomonadota</taxon>
        <taxon>Alphaproteobacteria</taxon>
        <taxon>Sphingomonadales</taxon>
        <taxon>Sphingomonadaceae</taxon>
        <taxon>Sphingomonas</taxon>
    </lineage>
</organism>
<dbReference type="RefSeq" id="WP_229839163.1">
    <property type="nucleotide sequence ID" value="NZ_BNAQ01000001.1"/>
</dbReference>
<accession>A0ABQ3L766</accession>
<dbReference type="InterPro" id="IPR011970">
    <property type="entry name" value="MltB_2"/>
</dbReference>
<dbReference type="NCBIfam" id="TIGR02283">
    <property type="entry name" value="MltB_2"/>
    <property type="match status" value="1"/>
</dbReference>
<gene>
    <name evidence="3" type="ORF">GCM10008023_01600</name>
</gene>
<proteinExistence type="predicted"/>
<reference evidence="4" key="1">
    <citation type="journal article" date="2019" name="Int. J. Syst. Evol. Microbiol.">
        <title>The Global Catalogue of Microorganisms (GCM) 10K type strain sequencing project: providing services to taxonomists for standard genome sequencing and annotation.</title>
        <authorList>
            <consortium name="The Broad Institute Genomics Platform"/>
            <consortium name="The Broad Institute Genome Sequencing Center for Infectious Disease"/>
            <person name="Wu L."/>
            <person name="Ma J."/>
        </authorList>
    </citation>
    <scope>NUCLEOTIDE SEQUENCE [LARGE SCALE GENOMIC DNA]</scope>
    <source>
        <strain evidence="4">CGMCC 1.8957</strain>
    </source>
</reference>
<feature type="signal peptide" evidence="1">
    <location>
        <begin position="1"/>
        <end position="30"/>
    </location>
</feature>
<dbReference type="Gene3D" id="1.10.8.350">
    <property type="entry name" value="Bacterial muramidase"/>
    <property type="match status" value="1"/>
</dbReference>
<name>A0ABQ3L766_9SPHN</name>
<evidence type="ECO:0000313" key="4">
    <source>
        <dbReference type="Proteomes" id="UP000652430"/>
    </source>
</evidence>
<dbReference type="Proteomes" id="UP000652430">
    <property type="component" value="Unassembled WGS sequence"/>
</dbReference>
<dbReference type="PANTHER" id="PTHR30163">
    <property type="entry name" value="MEMBRANE-BOUND LYTIC MUREIN TRANSGLYCOSYLASE B"/>
    <property type="match status" value="1"/>
</dbReference>
<feature type="chain" id="PRO_5046298547" description="Transglycosylase SLT domain-containing protein" evidence="1">
    <location>
        <begin position="31"/>
        <end position="348"/>
    </location>
</feature>
<sequence length="348" mass="37732">MRDKHTLRARIALGLTAAALCLGVGGAACAQDDTGFQSYLTTLRAKAEGKGVSRATLDAVMPTLTLNPRVIELDRAQPGANPNAGIPDFAPYQAQHLSSAIIANGRSAYQAERWRLRRIEQQTGVPESIMVAIWGHETSYGRVMGGFDLPRALASLAYEGRRRDLFADEFIASMQMMDRGVTRSQLVGSWAGATGGPQFLPSIYLRLARDGDGDGRADIWSSHADTLASIGNYFANAGWRPGQPWGLAVSVPASFDRSQITNRLLSPRCLKVFARHSGWKTMAEWRALGIAPVSRSWPADSVLATLIEPDGVGRTAYLLTGNYRVILDYNCSNFYALSVGLLADAVEQ</sequence>
<dbReference type="EMBL" id="BNAQ01000001">
    <property type="protein sequence ID" value="GHH07474.1"/>
    <property type="molecule type" value="Genomic_DNA"/>
</dbReference>
<dbReference type="Pfam" id="PF13406">
    <property type="entry name" value="SLT_2"/>
    <property type="match status" value="1"/>
</dbReference>
<dbReference type="InterPro" id="IPR043426">
    <property type="entry name" value="MltB-like"/>
</dbReference>
<feature type="domain" description="Transglycosylase SLT" evidence="2">
    <location>
        <begin position="36"/>
        <end position="344"/>
    </location>
</feature>
<dbReference type="PROSITE" id="PS51257">
    <property type="entry name" value="PROKAR_LIPOPROTEIN"/>
    <property type="match status" value="1"/>
</dbReference>
<dbReference type="InterPro" id="IPR023346">
    <property type="entry name" value="Lysozyme-like_dom_sf"/>
</dbReference>
<dbReference type="PANTHER" id="PTHR30163:SF8">
    <property type="entry name" value="LYTIC MUREIN TRANSGLYCOSYLASE"/>
    <property type="match status" value="1"/>
</dbReference>
<dbReference type="SUPFAM" id="SSF53955">
    <property type="entry name" value="Lysozyme-like"/>
    <property type="match status" value="1"/>
</dbReference>
<evidence type="ECO:0000259" key="2">
    <source>
        <dbReference type="Pfam" id="PF13406"/>
    </source>
</evidence>
<keyword evidence="1" id="KW-0732">Signal</keyword>
<evidence type="ECO:0000256" key="1">
    <source>
        <dbReference type="SAM" id="SignalP"/>
    </source>
</evidence>
<protein>
    <recommendedName>
        <fullName evidence="2">Transglycosylase SLT domain-containing protein</fullName>
    </recommendedName>
</protein>
<comment type="caution">
    <text evidence="3">The sequence shown here is derived from an EMBL/GenBank/DDBJ whole genome shotgun (WGS) entry which is preliminary data.</text>
</comment>
<evidence type="ECO:0000313" key="3">
    <source>
        <dbReference type="EMBL" id="GHH07474.1"/>
    </source>
</evidence>